<dbReference type="PANTHER" id="PTHR43829:SF9">
    <property type="entry name" value="AQUAPORIN-9"/>
    <property type="match status" value="1"/>
</dbReference>
<comment type="subcellular location">
    <subcellularLocation>
        <location evidence="1">Membrane</location>
        <topology evidence="1">Multi-pass membrane protein</topology>
    </subcellularLocation>
</comment>
<dbReference type="Proteomes" id="UP000077875">
    <property type="component" value="Chromosome"/>
</dbReference>
<gene>
    <name evidence="9" type="ORF">A5892_09320</name>
</gene>
<feature type="transmembrane region" description="Helical" evidence="8">
    <location>
        <begin position="215"/>
        <end position="237"/>
    </location>
</feature>
<dbReference type="RefSeq" id="WP_064122565.1">
    <property type="nucleotide sequence ID" value="NZ_CP015243.1"/>
</dbReference>
<keyword evidence="10" id="KW-1185">Reference proteome</keyword>
<evidence type="ECO:0000256" key="3">
    <source>
        <dbReference type="ARBA" id="ARBA00022448"/>
    </source>
</evidence>
<proteinExistence type="inferred from homology"/>
<evidence type="ECO:0000256" key="4">
    <source>
        <dbReference type="ARBA" id="ARBA00022692"/>
    </source>
</evidence>
<sequence>MTPYIGEFAGCVALILFGDGVVANVLLRGSKGHGSGWIVIATGWGLAVMVAVLVANAAGSPEADINPAVTVAKWVLGIHQDAIVVLGYIAAQIAGCFVGAVLVWLTYLPHWQATPEAALKRGVFCTDPAIEHRVGNLLSETIGTVALVIGIGGIVAAGQMPAGLGPFLVGGLVWAIGLSLGGPTGYAINPARDFGPRLAHALLPIAGKGDSAWSYAWVPVFGPLVGAVLGALIWIGLLNG</sequence>
<dbReference type="PRINTS" id="PR00783">
    <property type="entry name" value="MINTRINSICP"/>
</dbReference>
<comment type="similarity">
    <text evidence="2 7">Belongs to the MIP/aquaporin (TC 1.A.8) family.</text>
</comment>
<protein>
    <submittedName>
        <fullName evidence="9">Aquaporin</fullName>
    </submittedName>
</protein>
<feature type="transmembrane region" description="Helical" evidence="8">
    <location>
        <begin position="34"/>
        <end position="55"/>
    </location>
</feature>
<dbReference type="Pfam" id="PF00230">
    <property type="entry name" value="MIP"/>
    <property type="match status" value="1"/>
</dbReference>
<dbReference type="GO" id="GO:0005886">
    <property type="term" value="C:plasma membrane"/>
    <property type="evidence" value="ECO:0007669"/>
    <property type="project" value="TreeGrafter"/>
</dbReference>
<dbReference type="InterPro" id="IPR023271">
    <property type="entry name" value="Aquaporin-like"/>
</dbReference>
<evidence type="ECO:0000256" key="2">
    <source>
        <dbReference type="ARBA" id="ARBA00006175"/>
    </source>
</evidence>
<organism evidence="9 10">
    <name type="scientific">Halotalea alkalilenta</name>
    <dbReference type="NCBI Taxonomy" id="376489"/>
    <lineage>
        <taxon>Bacteria</taxon>
        <taxon>Pseudomonadati</taxon>
        <taxon>Pseudomonadota</taxon>
        <taxon>Gammaproteobacteria</taxon>
        <taxon>Oceanospirillales</taxon>
        <taxon>Halomonadaceae</taxon>
        <taxon>Halotalea</taxon>
    </lineage>
</organism>
<keyword evidence="5 8" id="KW-1133">Transmembrane helix</keyword>
<evidence type="ECO:0000256" key="6">
    <source>
        <dbReference type="ARBA" id="ARBA00023136"/>
    </source>
</evidence>
<evidence type="ECO:0000313" key="9">
    <source>
        <dbReference type="EMBL" id="ANF57636.1"/>
    </source>
</evidence>
<evidence type="ECO:0000256" key="7">
    <source>
        <dbReference type="RuleBase" id="RU000477"/>
    </source>
</evidence>
<dbReference type="SUPFAM" id="SSF81338">
    <property type="entry name" value="Aquaporin-like"/>
    <property type="match status" value="1"/>
</dbReference>
<dbReference type="PANTHER" id="PTHR43829">
    <property type="entry name" value="AQUAPORIN OR AQUAGLYCEROPORIN RELATED"/>
    <property type="match status" value="1"/>
</dbReference>
<accession>A0A172YEU8</accession>
<dbReference type="EMBL" id="CP015243">
    <property type="protein sequence ID" value="ANF57636.1"/>
    <property type="molecule type" value="Genomic_DNA"/>
</dbReference>
<dbReference type="KEGG" id="haa:A5892_09320"/>
<evidence type="ECO:0000313" key="10">
    <source>
        <dbReference type="Proteomes" id="UP000077875"/>
    </source>
</evidence>
<dbReference type="STRING" id="376489.A5892_09320"/>
<reference evidence="9 10" key="1">
    <citation type="submission" date="2016-04" db="EMBL/GenBank/DDBJ databases">
        <title>Complete Genome Sequence of Halotalea alkalilenta IHB B 13600.</title>
        <authorList>
            <person name="Swarnkar M.K."/>
            <person name="Sharma A."/>
            <person name="Kaushal K."/>
            <person name="Soni R."/>
            <person name="Rana S."/>
            <person name="Singh A.K."/>
            <person name="Gulati A."/>
        </authorList>
    </citation>
    <scope>NUCLEOTIDE SEQUENCE [LARGE SCALE GENOMIC DNA]</scope>
    <source>
        <strain evidence="9 10">IHB B 13600</strain>
    </source>
</reference>
<dbReference type="AlphaFoldDB" id="A0A172YEU8"/>
<dbReference type="InterPro" id="IPR050363">
    <property type="entry name" value="MIP/Aquaporin"/>
</dbReference>
<feature type="transmembrane region" description="Helical" evidence="8">
    <location>
        <begin position="6"/>
        <end position="27"/>
    </location>
</feature>
<feature type="transmembrane region" description="Helical" evidence="8">
    <location>
        <begin position="142"/>
        <end position="161"/>
    </location>
</feature>
<keyword evidence="3 7" id="KW-0813">Transport</keyword>
<evidence type="ECO:0000256" key="1">
    <source>
        <dbReference type="ARBA" id="ARBA00004141"/>
    </source>
</evidence>
<feature type="transmembrane region" description="Helical" evidence="8">
    <location>
        <begin position="82"/>
        <end position="105"/>
    </location>
</feature>
<dbReference type="GO" id="GO:0015254">
    <property type="term" value="F:glycerol channel activity"/>
    <property type="evidence" value="ECO:0007669"/>
    <property type="project" value="TreeGrafter"/>
</dbReference>
<dbReference type="Gene3D" id="1.20.1080.10">
    <property type="entry name" value="Glycerol uptake facilitator protein"/>
    <property type="match status" value="1"/>
</dbReference>
<keyword evidence="6 8" id="KW-0472">Membrane</keyword>
<name>A0A172YEU8_9GAMM</name>
<feature type="transmembrane region" description="Helical" evidence="8">
    <location>
        <begin position="167"/>
        <end position="188"/>
    </location>
</feature>
<dbReference type="InterPro" id="IPR000425">
    <property type="entry name" value="MIP"/>
</dbReference>
<evidence type="ECO:0000256" key="8">
    <source>
        <dbReference type="SAM" id="Phobius"/>
    </source>
</evidence>
<keyword evidence="4 7" id="KW-0812">Transmembrane</keyword>
<evidence type="ECO:0000256" key="5">
    <source>
        <dbReference type="ARBA" id="ARBA00022989"/>
    </source>
</evidence>